<dbReference type="Proteomes" id="UP000663845">
    <property type="component" value="Unassembled WGS sequence"/>
</dbReference>
<reference evidence="1" key="1">
    <citation type="submission" date="2021-02" db="EMBL/GenBank/DDBJ databases">
        <authorList>
            <person name="Nowell W R."/>
        </authorList>
    </citation>
    <scope>NUCLEOTIDE SEQUENCE</scope>
</reference>
<feature type="non-terminal residue" evidence="1">
    <location>
        <position position="1"/>
    </location>
</feature>
<gene>
    <name evidence="1" type="ORF">JYZ213_LOCUS44374</name>
</gene>
<proteinExistence type="predicted"/>
<comment type="caution">
    <text evidence="1">The sequence shown here is derived from an EMBL/GenBank/DDBJ whole genome shotgun (WGS) entry which is preliminary data.</text>
</comment>
<accession>A0A815UHY5</accession>
<dbReference type="EMBL" id="CAJNOG010002784">
    <property type="protein sequence ID" value="CAF1517321.1"/>
    <property type="molecule type" value="Genomic_DNA"/>
</dbReference>
<evidence type="ECO:0000313" key="2">
    <source>
        <dbReference type="Proteomes" id="UP000663845"/>
    </source>
</evidence>
<evidence type="ECO:0000313" key="1">
    <source>
        <dbReference type="EMBL" id="CAF1517321.1"/>
    </source>
</evidence>
<sequence length="37" mass="4177">PGTQVDQLKSFLNGEGHLEIEAPFIEPTQMRSIEVQH</sequence>
<dbReference type="AlphaFoldDB" id="A0A815UHY5"/>
<name>A0A815UHY5_9BILA</name>
<organism evidence="1 2">
    <name type="scientific">Adineta steineri</name>
    <dbReference type="NCBI Taxonomy" id="433720"/>
    <lineage>
        <taxon>Eukaryota</taxon>
        <taxon>Metazoa</taxon>
        <taxon>Spiralia</taxon>
        <taxon>Gnathifera</taxon>
        <taxon>Rotifera</taxon>
        <taxon>Eurotatoria</taxon>
        <taxon>Bdelloidea</taxon>
        <taxon>Adinetida</taxon>
        <taxon>Adinetidae</taxon>
        <taxon>Adineta</taxon>
    </lineage>
</organism>
<protein>
    <submittedName>
        <fullName evidence="1">Uncharacterized protein</fullName>
    </submittedName>
</protein>